<keyword evidence="3" id="KW-0255">Endonuclease</keyword>
<evidence type="ECO:0000259" key="2">
    <source>
        <dbReference type="Pfam" id="PF00961"/>
    </source>
</evidence>
<dbReference type="Gene3D" id="3.10.28.10">
    <property type="entry name" value="Homing endonucleases"/>
    <property type="match status" value="2"/>
</dbReference>
<keyword evidence="3" id="KW-0540">Nuclease</keyword>
<dbReference type="InterPro" id="IPR004860">
    <property type="entry name" value="LAGLIDADG_dom"/>
</dbReference>
<keyword evidence="3" id="KW-0378">Hydrolase</keyword>
<feature type="domain" description="Homing endonuclease LAGLIDADG" evidence="2">
    <location>
        <begin position="212"/>
        <end position="315"/>
    </location>
</feature>
<sequence>MVPALNMAVCWNLSNLTQSAGNFLDLNLLGILRDYTPSIINCICISNARENQVFLNFRSFSFLSEKNHFCSHNYIKDINSNFNKDFFFYLTGLIEGDGTIIVPKTERSIKGKLNYPSIQIAFDLRDFPLALIIQQKLGFGSISRTKGLNAYRLTINNYEGLIYIVKALNGKFRTVKINDFYLLIDFLNKRFSELNIIKNELDTSSFKDNSWLSGFIDSDGHFFVRLNNKKVSCGFELVQASSDHNHRSKKDIMLSLSEYFNVNLLSINKDYCKGKLQYGVRFSNIKTNFLLINYLSNYPLFSSKFQNYNDFKKVVNIINNKEHKKEEGLLKIFEITKTMNNRRNVFIWDHLKNFYNINN</sequence>
<dbReference type="InterPro" id="IPR051289">
    <property type="entry name" value="LAGLIDADG_Endonuclease"/>
</dbReference>
<evidence type="ECO:0000313" key="3">
    <source>
        <dbReference type="EMBL" id="QPZ51053.1"/>
    </source>
</evidence>
<dbReference type="GO" id="GO:0005739">
    <property type="term" value="C:mitochondrion"/>
    <property type="evidence" value="ECO:0007669"/>
    <property type="project" value="UniProtKB-ARBA"/>
</dbReference>
<organism evidence="3">
    <name type="scientific">Clavaria fumosa</name>
    <dbReference type="NCBI Taxonomy" id="264083"/>
    <lineage>
        <taxon>Eukaryota</taxon>
        <taxon>Fungi</taxon>
        <taxon>Dikarya</taxon>
        <taxon>Basidiomycota</taxon>
        <taxon>Agaricomycotina</taxon>
        <taxon>Agaricomycetes</taxon>
        <taxon>Agaricomycetidae</taxon>
        <taxon>Agaricales</taxon>
        <taxon>Clavariineae</taxon>
        <taxon>Clavariaceae</taxon>
        <taxon>Clavaria</taxon>
    </lineage>
</organism>
<dbReference type="RefSeq" id="YP_010130152.1">
    <property type="nucleotide sequence ID" value="NC_056336.1"/>
</dbReference>
<dbReference type="EMBL" id="MT114157">
    <property type="protein sequence ID" value="QPZ51053.1"/>
    <property type="molecule type" value="Genomic_DNA"/>
</dbReference>
<accession>A0A7T3PCM4</accession>
<name>A0A7T3PCM4_9AGAR</name>
<dbReference type="FunFam" id="3.10.28.10:FF:000007">
    <property type="entry name" value="Intron-encoded DNA endonuclease aI3"/>
    <property type="match status" value="1"/>
</dbReference>
<dbReference type="PANTHER" id="PTHR36181:SF1">
    <property type="entry name" value="LAGLIDADG ENDONUCLEASE"/>
    <property type="match status" value="1"/>
</dbReference>
<evidence type="ECO:0000256" key="1">
    <source>
        <dbReference type="ARBA" id="ARBA00002670"/>
    </source>
</evidence>
<dbReference type="AlphaFoldDB" id="A0A7T3PCM4"/>
<keyword evidence="3" id="KW-0496">Mitochondrion</keyword>
<dbReference type="Pfam" id="PF00961">
    <property type="entry name" value="LAGLIDADG_1"/>
    <property type="match status" value="2"/>
</dbReference>
<dbReference type="SUPFAM" id="SSF55608">
    <property type="entry name" value="Homing endonucleases"/>
    <property type="match status" value="2"/>
</dbReference>
<dbReference type="GeneID" id="65338457"/>
<reference evidence="3" key="1">
    <citation type="journal article" date="2020" name="IMA Fungus">
        <title>The 256 kb mitochondrial genome of Clavaria fumosa is the largest among phylum Basidiomycota and is rich in introns and intronic ORFs.</title>
        <authorList>
            <person name="Wang X."/>
            <person name="Wang Y."/>
            <person name="Yao W."/>
            <person name="Shen J."/>
            <person name="Chen M."/>
            <person name="Gao M."/>
            <person name="Ren J."/>
            <person name="Li Q."/>
            <person name="Liu N."/>
        </authorList>
    </citation>
    <scope>NUCLEOTIDE SEQUENCE</scope>
</reference>
<dbReference type="GO" id="GO:0004519">
    <property type="term" value="F:endonuclease activity"/>
    <property type="evidence" value="ECO:0007669"/>
    <property type="project" value="UniProtKB-KW"/>
</dbReference>
<dbReference type="InterPro" id="IPR027434">
    <property type="entry name" value="Homing_endonucl"/>
</dbReference>
<gene>
    <name evidence="3" type="primary">orf359</name>
</gene>
<comment type="function">
    <text evidence="1">Mitochondrial DNA endonuclease involved in intron homing.</text>
</comment>
<dbReference type="PANTHER" id="PTHR36181">
    <property type="entry name" value="INTRON-ENCODED ENDONUCLEASE AI3-RELATED"/>
    <property type="match status" value="1"/>
</dbReference>
<protein>
    <submittedName>
        <fullName evidence="3">LAGLIDADG endonuclease</fullName>
    </submittedName>
</protein>
<feature type="domain" description="Homing endonuclease LAGLIDADG" evidence="2">
    <location>
        <begin position="90"/>
        <end position="184"/>
    </location>
</feature>
<proteinExistence type="predicted"/>
<geneLocation type="mitochondrion" evidence="3"/>